<dbReference type="EMBL" id="QGGG01000012">
    <property type="protein sequence ID" value="PWJ80628.1"/>
    <property type="molecule type" value="Genomic_DNA"/>
</dbReference>
<keyword evidence="1" id="KW-0732">Signal</keyword>
<gene>
    <name evidence="2" type="ORF">C7441_112170</name>
</gene>
<reference evidence="2 3" key="1">
    <citation type="submission" date="2018-05" db="EMBL/GenBank/DDBJ databases">
        <title>Genomic Encyclopedia of Type Strains, Phase IV (KMG-IV): sequencing the most valuable type-strain genomes for metagenomic binning, comparative biology and taxonomic classification.</title>
        <authorList>
            <person name="Goeker M."/>
        </authorList>
    </citation>
    <scope>NUCLEOTIDE SEQUENCE [LARGE SCALE GENOMIC DNA]</scope>
    <source>
        <strain evidence="2 3">DSM 6986</strain>
    </source>
</reference>
<evidence type="ECO:0000313" key="2">
    <source>
        <dbReference type="EMBL" id="PWJ80628.1"/>
    </source>
</evidence>
<sequence>MRSIRTLLFGGLAMLAAAFFAIAPASAVDRDIGIYNLTCEPPGYVVPDVMKVAAVNHEIETLSRSCDTHADDFVRMNQPLTNWRFSAEAYSRVDPHIRIG</sequence>
<evidence type="ECO:0000313" key="3">
    <source>
        <dbReference type="Proteomes" id="UP000245396"/>
    </source>
</evidence>
<feature type="chain" id="PRO_5016310573" description="Secreted protein" evidence="1">
    <location>
        <begin position="28"/>
        <end position="100"/>
    </location>
</feature>
<evidence type="ECO:0000256" key="1">
    <source>
        <dbReference type="SAM" id="SignalP"/>
    </source>
</evidence>
<dbReference type="RefSeq" id="WP_109613893.1">
    <property type="nucleotide sequence ID" value="NZ_QGGG01000012.1"/>
</dbReference>
<feature type="signal peptide" evidence="1">
    <location>
        <begin position="1"/>
        <end position="27"/>
    </location>
</feature>
<dbReference type="AlphaFoldDB" id="A0A316C186"/>
<name>A0A316C186_PSESE</name>
<accession>A0A316C186</accession>
<evidence type="ECO:0008006" key="4">
    <source>
        <dbReference type="Google" id="ProtNLM"/>
    </source>
</evidence>
<proteinExistence type="predicted"/>
<dbReference type="Proteomes" id="UP000245396">
    <property type="component" value="Unassembled WGS sequence"/>
</dbReference>
<dbReference type="OrthoDB" id="8115936at2"/>
<keyword evidence="3" id="KW-1185">Reference proteome</keyword>
<comment type="caution">
    <text evidence="2">The sequence shown here is derived from an EMBL/GenBank/DDBJ whole genome shotgun (WGS) entry which is preliminary data.</text>
</comment>
<organism evidence="2 3">
    <name type="scientific">Pseudaminobacter salicylatoxidans</name>
    <dbReference type="NCBI Taxonomy" id="93369"/>
    <lineage>
        <taxon>Bacteria</taxon>
        <taxon>Pseudomonadati</taxon>
        <taxon>Pseudomonadota</taxon>
        <taxon>Alphaproteobacteria</taxon>
        <taxon>Hyphomicrobiales</taxon>
        <taxon>Phyllobacteriaceae</taxon>
        <taxon>Pseudaminobacter</taxon>
    </lineage>
</organism>
<protein>
    <recommendedName>
        <fullName evidence="4">Secreted protein</fullName>
    </recommendedName>
</protein>